<dbReference type="Pfam" id="PF18073">
    <property type="entry name" value="Zn_ribbon_LapB"/>
    <property type="match status" value="1"/>
</dbReference>
<dbReference type="PANTHER" id="PTHR32472:SF10">
    <property type="entry name" value="DNA REPAIR PROTEIN RADA-LIKE PROTEIN"/>
    <property type="match status" value="1"/>
</dbReference>
<keyword evidence="10 11" id="KW-0234">DNA repair</keyword>
<evidence type="ECO:0000313" key="16">
    <source>
        <dbReference type="Proteomes" id="UP000002230"/>
    </source>
</evidence>
<dbReference type="InterPro" id="IPR004504">
    <property type="entry name" value="DNA_repair_RadA"/>
</dbReference>
<sequence>MAKAVKRAFVCNECGADYPRWQGQCSACQAWNSISEVRLAAAPAAGRSARLSGYAGDAGSLSKVQKLSEISLEALPRFSTGFTEFDRVLGGGVVPGSAILIGGNPGAGKSTLLLQTLCRLSQQMKTLYVTGEESLQQVAMRAHRLGLPTEGLNMLSETSIEQICLIAEQEQPKLMVIDSIQVMHMADIQSSPGSVAQVRETAAYLTRFAKTRGVAIVMVGHVTKDGSLAGPKVLEHCIDCSVLLDGDADSRFRTLRSHKNRFGAVNELGVFAMTEQGLREVSNPSAIFLSRGEEITAGSSVMVVWEGTRPLLVEIQALVDTSMMSNPRRVAVGLEQNRLAILLAVLHRHGGLQMADQDVFVNVVGGVKVSETSADLALLMSLVSSLRDRPLPQDLVIFGEVGLAGEVRPVASGQERIIEAAKHGFRRAIVPHANVPKKAIPNMTVYGVKKLSDALDILQDLA</sequence>
<dbReference type="GO" id="GO:0005524">
    <property type="term" value="F:ATP binding"/>
    <property type="evidence" value="ECO:0007669"/>
    <property type="project" value="UniProtKB-UniRule"/>
</dbReference>
<dbReference type="PANTHER" id="PTHR32472">
    <property type="entry name" value="DNA REPAIR PROTEIN RADA"/>
    <property type="match status" value="1"/>
</dbReference>
<dbReference type="InterPro" id="IPR014721">
    <property type="entry name" value="Ribsml_uS5_D2-typ_fold_subgr"/>
</dbReference>
<reference evidence="15 16" key="2">
    <citation type="journal article" date="2011" name="BMC Immunol.">
        <title>Comparison of static immersion and intravenous injection systems for exposure of zebrafish embryos to the natural pathogen Edwardsiella tarda.</title>
        <authorList>
            <person name="van Soest J.J."/>
            <person name="Stockhammer O.W."/>
            <person name="Ordas A."/>
            <person name="Bloemberg G.V."/>
            <person name="Spaink H.P."/>
            <person name="Meijer A.H."/>
        </authorList>
    </citation>
    <scope>NUCLEOTIDE SEQUENCE [LARGE SCALE GENOMIC DNA]</scope>
    <source>
        <strain evidence="15 16">FL6-60</strain>
    </source>
</reference>
<comment type="similarity">
    <text evidence="11 13">Belongs to the RecA family. RadA subfamily.</text>
</comment>
<evidence type="ECO:0000256" key="7">
    <source>
        <dbReference type="ARBA" id="ARBA00022840"/>
    </source>
</evidence>
<keyword evidence="1 11" id="KW-0479">Metal-binding</keyword>
<dbReference type="AlphaFoldDB" id="A0A0H3DN53"/>
<keyword evidence="3 11" id="KW-0227">DNA damage</keyword>
<evidence type="ECO:0000256" key="8">
    <source>
        <dbReference type="ARBA" id="ARBA00023016"/>
    </source>
</evidence>
<dbReference type="InterPro" id="IPR020588">
    <property type="entry name" value="RecA_ATP-bd"/>
</dbReference>
<keyword evidence="2 11" id="KW-0547">Nucleotide-binding</keyword>
<evidence type="ECO:0000256" key="10">
    <source>
        <dbReference type="ARBA" id="ARBA00023204"/>
    </source>
</evidence>
<dbReference type="FunFam" id="3.40.50.300:FF:000050">
    <property type="entry name" value="DNA repair protein RadA"/>
    <property type="match status" value="1"/>
</dbReference>
<dbReference type="PRINTS" id="PR01874">
    <property type="entry name" value="DNAREPAIRADA"/>
</dbReference>
<comment type="function">
    <text evidence="11">Plays a role in repairing double-strand DNA breaks, probably involving stabilizing or processing branched DNA or blocked replication forks.</text>
</comment>
<keyword evidence="6 13" id="KW-0862">Zinc</keyword>
<feature type="region of interest" description="Lon-protease-like" evidence="11">
    <location>
        <begin position="358"/>
        <end position="462"/>
    </location>
</feature>
<dbReference type="Pfam" id="PF13541">
    <property type="entry name" value="ChlI"/>
    <property type="match status" value="1"/>
</dbReference>
<proteinExistence type="inferred from homology"/>
<evidence type="ECO:0000259" key="14">
    <source>
        <dbReference type="PROSITE" id="PS50162"/>
    </source>
</evidence>
<evidence type="ECO:0000256" key="11">
    <source>
        <dbReference type="HAMAP-Rule" id="MF_01498"/>
    </source>
</evidence>
<dbReference type="InterPro" id="IPR041166">
    <property type="entry name" value="Rubredoxin_2"/>
</dbReference>
<feature type="binding site" evidence="11">
    <location>
        <begin position="103"/>
        <end position="110"/>
    </location>
    <ligand>
        <name>ATP</name>
        <dbReference type="ChEBI" id="CHEBI:30616"/>
    </ligand>
</feature>
<dbReference type="GO" id="GO:0008270">
    <property type="term" value="F:zinc ion binding"/>
    <property type="evidence" value="ECO:0007669"/>
    <property type="project" value="UniProtKB-KW"/>
</dbReference>
<dbReference type="GO" id="GO:0003684">
    <property type="term" value="F:damaged DNA binding"/>
    <property type="evidence" value="ECO:0007669"/>
    <property type="project" value="InterPro"/>
</dbReference>
<evidence type="ECO:0000256" key="12">
    <source>
        <dbReference type="NCBIfam" id="TIGR00416"/>
    </source>
</evidence>
<accession>A0A0H3DN53</accession>
<dbReference type="CDD" id="cd01121">
    <property type="entry name" value="RadA_SMS_N"/>
    <property type="match status" value="1"/>
</dbReference>
<reference evidence="16" key="1">
    <citation type="submission" date="2010-08" db="EMBL/GenBank/DDBJ databases">
        <title>Genome comparisons of Edwardsiella bacteria analysed using deep sequencing technology.</title>
        <authorList>
            <person name="van Soest J.J."/>
            <person name="Henkel C.V."/>
            <person name="Jansen H.J."/>
            <person name="van den Hondel C.A.M.J.J."/>
            <person name="Bloemberg G.V."/>
            <person name="Meijer A.H."/>
            <person name="Spaink H.P."/>
        </authorList>
    </citation>
    <scope>NUCLEOTIDE SEQUENCE [LARGE SCALE GENOMIC DNA]</scope>
    <source>
        <strain evidence="16">FL6-60</strain>
    </source>
</reference>
<evidence type="ECO:0000313" key="15">
    <source>
        <dbReference type="EMBL" id="ADM40614.1"/>
    </source>
</evidence>
<comment type="function">
    <text evidence="13">DNA-dependent ATPase involved in processing of recombination intermediates, plays a role in repairing DNA breaks. Stimulates the branch migration of RecA-mediated strand transfer reactions, allowing the 3' invading strand to extend heteroduplex DNA faster. Binds ssDNA in the presence of ADP but not other nucleotides, has ATPase activity that is stimulated by ssDNA and various branched DNA structures, but inhibited by SSB. Does not have RecA's homology-searching function.</text>
</comment>
<keyword evidence="7 11" id="KW-0067">ATP-binding</keyword>
<keyword evidence="9 11" id="KW-0238">DNA-binding</keyword>
<comment type="domain">
    <text evidence="11">The middle region has homology to RecA with ATPase motifs including the RadA KNRFG motif, while the C-terminus is homologous to Lon protease.</text>
</comment>
<evidence type="ECO:0000256" key="13">
    <source>
        <dbReference type="RuleBase" id="RU003555"/>
    </source>
</evidence>
<dbReference type="Gene3D" id="3.40.50.300">
    <property type="entry name" value="P-loop containing nucleotide triphosphate hydrolases"/>
    <property type="match status" value="1"/>
</dbReference>
<dbReference type="GO" id="GO:0000725">
    <property type="term" value="P:recombinational repair"/>
    <property type="evidence" value="ECO:0007669"/>
    <property type="project" value="UniProtKB-UniRule"/>
</dbReference>
<keyword evidence="5" id="KW-0378">Hydrolase</keyword>
<evidence type="ECO:0000256" key="5">
    <source>
        <dbReference type="ARBA" id="ARBA00022801"/>
    </source>
</evidence>
<dbReference type="SUPFAM" id="SSF52540">
    <property type="entry name" value="P-loop containing nucleoside triphosphate hydrolases"/>
    <property type="match status" value="1"/>
</dbReference>
<dbReference type="HOGENOM" id="CLU_018264_0_1_6"/>
<dbReference type="FunFam" id="3.30.230.10:FF:000011">
    <property type="entry name" value="DNA repair protein RadA"/>
    <property type="match status" value="1"/>
</dbReference>
<dbReference type="InterPro" id="IPR020568">
    <property type="entry name" value="Ribosomal_Su5_D2-typ_SF"/>
</dbReference>
<dbReference type="Gene3D" id="3.30.230.10">
    <property type="match status" value="1"/>
</dbReference>
<evidence type="ECO:0000256" key="9">
    <source>
        <dbReference type="ARBA" id="ARBA00023125"/>
    </source>
</evidence>
<evidence type="ECO:0000256" key="3">
    <source>
        <dbReference type="ARBA" id="ARBA00022763"/>
    </source>
</evidence>
<feature type="short sequence motif" description="RadA KNRFG motif" evidence="11">
    <location>
        <begin position="259"/>
        <end position="263"/>
    </location>
</feature>
<name>A0A0H3DN53_EDWTF</name>
<dbReference type="InterPro" id="IPR003593">
    <property type="entry name" value="AAA+_ATPase"/>
</dbReference>
<dbReference type="GO" id="GO:0016787">
    <property type="term" value="F:hydrolase activity"/>
    <property type="evidence" value="ECO:0007669"/>
    <property type="project" value="UniProtKB-KW"/>
</dbReference>
<evidence type="ECO:0000256" key="1">
    <source>
        <dbReference type="ARBA" id="ARBA00022723"/>
    </source>
</evidence>
<dbReference type="GO" id="GO:0005829">
    <property type="term" value="C:cytosol"/>
    <property type="evidence" value="ECO:0007669"/>
    <property type="project" value="TreeGrafter"/>
</dbReference>
<dbReference type="NCBIfam" id="TIGR00416">
    <property type="entry name" value="sms"/>
    <property type="match status" value="1"/>
</dbReference>
<dbReference type="SUPFAM" id="SSF54211">
    <property type="entry name" value="Ribosomal protein S5 domain 2-like"/>
    <property type="match status" value="1"/>
</dbReference>
<dbReference type="HAMAP" id="MF_01498">
    <property type="entry name" value="RadA_bact"/>
    <property type="match status" value="1"/>
</dbReference>
<dbReference type="PATRIC" id="fig|718251.5.peg.502"/>
<dbReference type="KEGG" id="etd:ETAF_0490"/>
<dbReference type="PROSITE" id="PS50162">
    <property type="entry name" value="RECA_2"/>
    <property type="match status" value="1"/>
</dbReference>
<dbReference type="Pfam" id="PF13481">
    <property type="entry name" value="AAA_25"/>
    <property type="match status" value="1"/>
</dbReference>
<feature type="domain" description="RecA family profile 1" evidence="14">
    <location>
        <begin position="74"/>
        <end position="222"/>
    </location>
</feature>
<dbReference type="InterPro" id="IPR027417">
    <property type="entry name" value="P-loop_NTPase"/>
</dbReference>
<protein>
    <recommendedName>
        <fullName evidence="11 12">DNA repair protein RadA</fullName>
    </recommendedName>
</protein>
<dbReference type="EMBL" id="CP002154">
    <property type="protein sequence ID" value="ADM40614.1"/>
    <property type="molecule type" value="Genomic_DNA"/>
</dbReference>
<dbReference type="SMART" id="SM00382">
    <property type="entry name" value="AAA"/>
    <property type="match status" value="1"/>
</dbReference>
<gene>
    <name evidence="11 15" type="primary">radA</name>
    <name evidence="15" type="ordered locus">ETAF_0490</name>
</gene>
<evidence type="ECO:0000256" key="6">
    <source>
        <dbReference type="ARBA" id="ARBA00022833"/>
    </source>
</evidence>
<keyword evidence="16" id="KW-1185">Reference proteome</keyword>
<organism evidence="15 16">
    <name type="scientific">Edwardsiella tarda (strain FL6-60)</name>
    <dbReference type="NCBI Taxonomy" id="718251"/>
    <lineage>
        <taxon>Bacteria</taxon>
        <taxon>Pseudomonadati</taxon>
        <taxon>Pseudomonadota</taxon>
        <taxon>Gammaproteobacteria</taxon>
        <taxon>Enterobacterales</taxon>
        <taxon>Hafniaceae</taxon>
        <taxon>Edwardsiella</taxon>
    </lineage>
</organism>
<dbReference type="GO" id="GO:0140664">
    <property type="term" value="F:ATP-dependent DNA damage sensor activity"/>
    <property type="evidence" value="ECO:0007669"/>
    <property type="project" value="InterPro"/>
</dbReference>
<dbReference type="Proteomes" id="UP000002230">
    <property type="component" value="Chromosome"/>
</dbReference>
<keyword evidence="4 13" id="KW-0863">Zinc-finger</keyword>
<keyword evidence="8 11" id="KW-0346">Stress response</keyword>
<evidence type="ECO:0000256" key="4">
    <source>
        <dbReference type="ARBA" id="ARBA00022771"/>
    </source>
</evidence>
<evidence type="ECO:0000256" key="2">
    <source>
        <dbReference type="ARBA" id="ARBA00022741"/>
    </source>
</evidence>